<dbReference type="EMBL" id="LKEJ01000024">
    <property type="protein sequence ID" value="KTB70956.1"/>
    <property type="molecule type" value="Genomic_DNA"/>
</dbReference>
<evidence type="ECO:0000256" key="1">
    <source>
        <dbReference type="SAM" id="SignalP"/>
    </source>
</evidence>
<evidence type="ECO:0000313" key="2">
    <source>
        <dbReference type="EMBL" id="KTB70956.1"/>
    </source>
</evidence>
<dbReference type="Pfam" id="PF13365">
    <property type="entry name" value="Trypsin_2"/>
    <property type="match status" value="1"/>
</dbReference>
<dbReference type="AlphaFoldDB" id="A0A0W0IDE0"/>
<dbReference type="SUPFAM" id="SSF50494">
    <property type="entry name" value="Trypsin-like serine proteases"/>
    <property type="match status" value="1"/>
</dbReference>
<protein>
    <submittedName>
        <fullName evidence="2">Trypsin</fullName>
    </submittedName>
</protein>
<dbReference type="InterPro" id="IPR043504">
    <property type="entry name" value="Peptidase_S1_PA_chymotrypsin"/>
</dbReference>
<comment type="caution">
    <text evidence="2">The sequence shown here is derived from an EMBL/GenBank/DDBJ whole genome shotgun (WGS) entry which is preliminary data.</text>
</comment>
<reference evidence="2 3" key="1">
    <citation type="submission" date="2015-09" db="EMBL/GenBank/DDBJ databases">
        <title>Genome sequence of ICMP 13104.</title>
        <authorList>
            <person name="Visnovsky S."/>
            <person name="Lu A."/>
            <person name="Panda P."/>
            <person name="Pitman A."/>
        </authorList>
    </citation>
    <scope>NUCLEOTIDE SEQUENCE [LARGE SCALE GENOMIC DNA]</scope>
    <source>
        <strain evidence="2 3">ICMP 13104</strain>
    </source>
</reference>
<name>A0A0W0IDE0_PSEVI</name>
<organism evidence="2 3">
    <name type="scientific">Pseudomonas viridiflava ICMP 13104</name>
    <dbReference type="NCBI Taxonomy" id="1198305"/>
    <lineage>
        <taxon>Bacteria</taxon>
        <taxon>Pseudomonadati</taxon>
        <taxon>Pseudomonadota</taxon>
        <taxon>Gammaproteobacteria</taxon>
        <taxon>Pseudomonadales</taxon>
        <taxon>Pseudomonadaceae</taxon>
        <taxon>Pseudomonas</taxon>
    </lineage>
</organism>
<accession>A0A0W0IDE0</accession>
<sequence length="498" mass="54055">MKRLTIAGACCIGALLPLSIHAAPADLGEGLQSLTPSMVLLNADGSRDHWNGIGRIRSQSGSNCTATLIDTRAPDGPPQAPAYVLTSGHCINRQNGLIITDGEIEGSVQFNFFTDSTARSYPLKRINWSSMQGVDLAIVELQPSLGSLIDDGIQPLALASEMPEQGQEVLWVGAPLDKDTGHLRMAACVHNPSQEVLEQPWVWRHTVSNQCRDVDTGASGSPLLTRDNGEVYAVVNLTNQASSGNATEDLSDEIPGFPPMLADSNYGSPVTLLKKCFVVGVLSTDPTICDLFPRFSVDFDTLGRQPAQRARVQLDAEGKSVYPSWDLLFQVDTPLYRYKKVDSALQCENPVGYSHTLVSQDATINDLVDNRIGINWLCIVGVSSADERPSIGLMRNALTLAMELQPAGPTPEPQVKIGKSRFGALSVKWSYDHRLIDHYTVKTGPPDNTDCSDPQGFKVQFRELTLRAKSLPLKICTYAHDINGQPSVVREDIVPVPG</sequence>
<keyword evidence="1" id="KW-0732">Signal</keyword>
<feature type="chain" id="PRO_5006904632" evidence="1">
    <location>
        <begin position="23"/>
        <end position="498"/>
    </location>
</feature>
<dbReference type="Gene3D" id="2.40.10.10">
    <property type="entry name" value="Trypsin-like serine proteases"/>
    <property type="match status" value="2"/>
</dbReference>
<dbReference type="Proteomes" id="UP000053048">
    <property type="component" value="Unassembled WGS sequence"/>
</dbReference>
<evidence type="ECO:0000313" key="3">
    <source>
        <dbReference type="Proteomes" id="UP000053048"/>
    </source>
</evidence>
<proteinExistence type="predicted"/>
<keyword evidence="3" id="KW-1185">Reference proteome</keyword>
<dbReference type="InterPro" id="IPR009003">
    <property type="entry name" value="Peptidase_S1_PA"/>
</dbReference>
<feature type="signal peptide" evidence="1">
    <location>
        <begin position="1"/>
        <end position="22"/>
    </location>
</feature>
<gene>
    <name evidence="2" type="ORF">AO067_03315</name>
</gene>